<feature type="signal peptide" evidence="2">
    <location>
        <begin position="1"/>
        <end position="16"/>
    </location>
</feature>
<keyword evidence="2" id="KW-0732">Signal</keyword>
<evidence type="ECO:0000256" key="2">
    <source>
        <dbReference type="SAM" id="SignalP"/>
    </source>
</evidence>
<proteinExistence type="predicted"/>
<evidence type="ECO:0000313" key="3">
    <source>
        <dbReference type="Proteomes" id="UP000887572"/>
    </source>
</evidence>
<evidence type="ECO:0000256" key="1">
    <source>
        <dbReference type="SAM" id="MobiDB-lite"/>
    </source>
</evidence>
<dbReference type="WBParaSite" id="Gr19_v10_g7983.t1">
    <property type="protein sequence ID" value="Gr19_v10_g7983.t1"/>
    <property type="gene ID" value="Gr19_v10_g7983"/>
</dbReference>
<feature type="region of interest" description="Disordered" evidence="1">
    <location>
        <begin position="77"/>
        <end position="105"/>
    </location>
</feature>
<feature type="chain" id="PRO_5037133991" evidence="2">
    <location>
        <begin position="17"/>
        <end position="151"/>
    </location>
</feature>
<dbReference type="Proteomes" id="UP000887572">
    <property type="component" value="Unplaced"/>
</dbReference>
<organism evidence="3 4">
    <name type="scientific">Globodera rostochiensis</name>
    <name type="common">Golden nematode worm</name>
    <name type="synonym">Heterodera rostochiensis</name>
    <dbReference type="NCBI Taxonomy" id="31243"/>
    <lineage>
        <taxon>Eukaryota</taxon>
        <taxon>Metazoa</taxon>
        <taxon>Ecdysozoa</taxon>
        <taxon>Nematoda</taxon>
        <taxon>Chromadorea</taxon>
        <taxon>Rhabditida</taxon>
        <taxon>Tylenchina</taxon>
        <taxon>Tylenchomorpha</taxon>
        <taxon>Tylenchoidea</taxon>
        <taxon>Heteroderidae</taxon>
        <taxon>Heteroderinae</taxon>
        <taxon>Globodera</taxon>
    </lineage>
</organism>
<accession>A0A914I9N9</accession>
<dbReference type="AlphaFoldDB" id="A0A914I9N9"/>
<name>A0A914I9N9_GLORO</name>
<reference evidence="4" key="1">
    <citation type="submission" date="2022-11" db="UniProtKB">
        <authorList>
            <consortium name="WormBaseParasite"/>
        </authorList>
    </citation>
    <scope>IDENTIFICATION</scope>
</reference>
<evidence type="ECO:0000313" key="4">
    <source>
        <dbReference type="WBParaSite" id="Gr19_v10_g7983.t1"/>
    </source>
</evidence>
<keyword evidence="3" id="KW-1185">Reference proteome</keyword>
<protein>
    <submittedName>
        <fullName evidence="4">Uncharacterized protein</fullName>
    </submittedName>
</protein>
<sequence>MLASQSILSLLMLTIGTLVTLPGQRRSGEAEAFLLTHRNLLIMFASSKFAKLDKPINNEVYRRHDFVKVLLPETLPKHKDNNNSAKNSVPMKDDDQMVDAPRRVHSRRKRLHQLCILRRIGTPRWTVALFKQQKRMHLLSKRMSFDLLWML</sequence>